<sequence length="53" mass="5728">MYGIAKSILFLVGEEPVMVVTCGDVKVSQSRLKQHLGAGYLSTPASGVSRWFI</sequence>
<evidence type="ECO:0000313" key="1">
    <source>
        <dbReference type="EMBL" id="QGP92611.1"/>
    </source>
</evidence>
<organism evidence="1 2">
    <name type="scientific">Neomoorella glycerini</name>
    <dbReference type="NCBI Taxonomy" id="55779"/>
    <lineage>
        <taxon>Bacteria</taxon>
        <taxon>Bacillati</taxon>
        <taxon>Bacillota</taxon>
        <taxon>Clostridia</taxon>
        <taxon>Neomoorellales</taxon>
        <taxon>Neomoorellaceae</taxon>
        <taxon>Neomoorella</taxon>
    </lineage>
</organism>
<name>A0A6I5ZTA0_9FIRM</name>
<keyword evidence="2" id="KW-1185">Reference proteome</keyword>
<protein>
    <submittedName>
        <fullName evidence="1">Uncharacterized protein</fullName>
    </submittedName>
</protein>
<gene>
    <name evidence="1" type="ORF">MGLY_19970</name>
</gene>
<dbReference type="AlphaFoldDB" id="A0A6I5ZTA0"/>
<accession>A0A6I5ZTA0</accession>
<dbReference type="Gene3D" id="3.90.960.10">
    <property type="entry name" value="YbaK/aminoacyl-tRNA synthetase-associated domain"/>
    <property type="match status" value="1"/>
</dbReference>
<proteinExistence type="predicted"/>
<reference evidence="1 2" key="1">
    <citation type="submission" date="2019-11" db="EMBL/GenBank/DDBJ databases">
        <title>Genome sequence of Moorella glycerini DSM11254.</title>
        <authorList>
            <person name="Poehlein A."/>
            <person name="Boeer T."/>
            <person name="Daniel R."/>
        </authorList>
    </citation>
    <scope>NUCLEOTIDE SEQUENCE [LARGE SCALE GENOMIC DNA]</scope>
    <source>
        <strain evidence="1 2">DSM 11254</strain>
    </source>
</reference>
<dbReference type="EMBL" id="CP046244">
    <property type="protein sequence ID" value="QGP92611.1"/>
    <property type="molecule type" value="Genomic_DNA"/>
</dbReference>
<dbReference type="SUPFAM" id="SSF55826">
    <property type="entry name" value="YbaK/ProRS associated domain"/>
    <property type="match status" value="1"/>
</dbReference>
<dbReference type="Proteomes" id="UP000425916">
    <property type="component" value="Chromosome"/>
</dbReference>
<evidence type="ECO:0000313" key="2">
    <source>
        <dbReference type="Proteomes" id="UP000425916"/>
    </source>
</evidence>
<dbReference type="InterPro" id="IPR036754">
    <property type="entry name" value="YbaK/aa-tRNA-synt-asso_dom_sf"/>
</dbReference>
<dbReference type="GO" id="GO:0002161">
    <property type="term" value="F:aminoacyl-tRNA deacylase activity"/>
    <property type="evidence" value="ECO:0007669"/>
    <property type="project" value="InterPro"/>
</dbReference>